<proteinExistence type="predicted"/>
<comment type="caution">
    <text evidence="1">The sequence shown here is derived from an EMBL/GenBank/DDBJ whole genome shotgun (WGS) entry which is preliminary data.</text>
</comment>
<keyword evidence="2" id="KW-1185">Reference proteome</keyword>
<dbReference type="Proteomes" id="UP000648257">
    <property type="component" value="Unassembled WGS sequence"/>
</dbReference>
<evidence type="ECO:0000313" key="2">
    <source>
        <dbReference type="Proteomes" id="UP000648257"/>
    </source>
</evidence>
<organism evidence="1 2">
    <name type="scientific">Undibacterium seohonense</name>
    <dbReference type="NCBI Taxonomy" id="1344950"/>
    <lineage>
        <taxon>Bacteria</taxon>
        <taxon>Pseudomonadati</taxon>
        <taxon>Pseudomonadota</taxon>
        <taxon>Betaproteobacteria</taxon>
        <taxon>Burkholderiales</taxon>
        <taxon>Oxalobacteraceae</taxon>
        <taxon>Undibacterium</taxon>
    </lineage>
</organism>
<dbReference type="RefSeq" id="WP_186921601.1">
    <property type="nucleotide sequence ID" value="NZ_JACOFW010000003.1"/>
</dbReference>
<accession>A0ABR6X0R5</accession>
<gene>
    <name evidence="1" type="ORF">H8K52_03975</name>
</gene>
<dbReference type="EMBL" id="JACOFW010000003">
    <property type="protein sequence ID" value="MBC3806507.1"/>
    <property type="molecule type" value="Genomic_DNA"/>
</dbReference>
<protein>
    <submittedName>
        <fullName evidence="1">Uncharacterized protein</fullName>
    </submittedName>
</protein>
<reference evidence="1 2" key="1">
    <citation type="submission" date="2020-08" db="EMBL/GenBank/DDBJ databases">
        <title>Novel species isolated from subtropical streams in China.</title>
        <authorList>
            <person name="Lu H."/>
        </authorList>
    </citation>
    <scope>NUCLEOTIDE SEQUENCE [LARGE SCALE GENOMIC DNA]</scope>
    <source>
        <strain evidence="1 2">KACC 16656</strain>
    </source>
</reference>
<sequence>MALALTYRRNHYATAGKIAVTRFTEHLKHHCDSYICMLTSFSFTLKQVRSRMAQSPYFVETRWGGSEDSPPVKRLAEIVDELNVNDSEHPDTWLVHEESGWTLRLDEEGFAYLDDPDLSTMGHMNSVSRAKGLELWIKFVEAGPKGVESFTWVQGPRIFSELEIRNQRIESERIILESDREFFQQLGTEDQTQSGKNASCTRGRIEYSVFCAVHHFEQIRKRPCPFV</sequence>
<evidence type="ECO:0000313" key="1">
    <source>
        <dbReference type="EMBL" id="MBC3806507.1"/>
    </source>
</evidence>
<name>A0ABR6X0R5_9BURK</name>